<keyword evidence="2 5" id="KW-0999">Mitochondrion inner membrane</keyword>
<dbReference type="Proteomes" id="UP001527925">
    <property type="component" value="Unassembled WGS sequence"/>
</dbReference>
<dbReference type="SUPFAM" id="SSF144122">
    <property type="entry name" value="Tim10-like"/>
    <property type="match status" value="1"/>
</dbReference>
<evidence type="ECO:0000313" key="7">
    <source>
        <dbReference type="EMBL" id="KAL2919951.1"/>
    </source>
</evidence>
<evidence type="ECO:0000256" key="5">
    <source>
        <dbReference type="RuleBase" id="RU367043"/>
    </source>
</evidence>
<dbReference type="EMBL" id="JADGIZ020000001">
    <property type="protein sequence ID" value="KAL2919951.1"/>
    <property type="molecule type" value="Genomic_DNA"/>
</dbReference>
<comment type="subunit">
    <text evidence="5">Heterohexamer.</text>
</comment>
<accession>A0ABR4NKH3</accession>
<keyword evidence="5" id="KW-1015">Disulfide bond</keyword>
<evidence type="ECO:0000256" key="2">
    <source>
        <dbReference type="ARBA" id="ARBA00022792"/>
    </source>
</evidence>
<name>A0ABR4NKH3_9FUNG</name>
<keyword evidence="5" id="KW-0143">Chaperone</keyword>
<gene>
    <name evidence="7" type="primary">TIMM13</name>
    <name evidence="7" type="ORF">HK105_200017</name>
</gene>
<keyword evidence="5" id="KW-0813">Transport</keyword>
<dbReference type="InterPro" id="IPR004217">
    <property type="entry name" value="Tim10-like"/>
</dbReference>
<evidence type="ECO:0000256" key="4">
    <source>
        <dbReference type="ARBA" id="ARBA00023010"/>
    </source>
</evidence>
<reference evidence="7 8" key="1">
    <citation type="submission" date="2023-09" db="EMBL/GenBank/DDBJ databases">
        <title>Pangenome analysis of Batrachochytrium dendrobatidis and related Chytrids.</title>
        <authorList>
            <person name="Yacoub M.N."/>
            <person name="Stajich J.E."/>
            <person name="James T.Y."/>
        </authorList>
    </citation>
    <scope>NUCLEOTIDE SEQUENCE [LARGE SCALE GENOMIC DNA]</scope>
    <source>
        <strain evidence="7 8">JEL0888</strain>
    </source>
</reference>
<keyword evidence="3 5" id="KW-0653">Protein transport</keyword>
<protein>
    <recommendedName>
        <fullName evidence="5">Mitochondrial import inner membrane translocase subunit</fullName>
    </recommendedName>
</protein>
<keyword evidence="2 5" id="KW-0472">Membrane</keyword>
<comment type="similarity">
    <text evidence="1 5">Belongs to the small Tim family.</text>
</comment>
<evidence type="ECO:0000259" key="6">
    <source>
        <dbReference type="Pfam" id="PF02953"/>
    </source>
</evidence>
<proteinExistence type="inferred from homology"/>
<comment type="domain">
    <text evidence="5">The twin CX3C motif contains 4 conserved Cys residues that form 2 disulfide bonds in the mitochondrial intermembrane space.</text>
</comment>
<comment type="function">
    <text evidence="5">Mitochondrial intermembrane chaperone that participates in the import and insertion of some multi-pass transmembrane proteins into the mitochondrial inner membrane. Also required for the transfer of beta-barrel precursors from the TOM complex to the sorting and assembly machinery (SAM complex) of the outer membrane. Acts as a chaperone-like protein that protects the hydrophobic precursors from aggregation and guide them through the mitochondrial intermembrane space.</text>
</comment>
<feature type="domain" description="Tim10-like" evidence="6">
    <location>
        <begin position="13"/>
        <end position="72"/>
    </location>
</feature>
<organism evidence="7 8">
    <name type="scientific">Polyrhizophydium stewartii</name>
    <dbReference type="NCBI Taxonomy" id="2732419"/>
    <lineage>
        <taxon>Eukaryota</taxon>
        <taxon>Fungi</taxon>
        <taxon>Fungi incertae sedis</taxon>
        <taxon>Chytridiomycota</taxon>
        <taxon>Chytridiomycota incertae sedis</taxon>
        <taxon>Chytridiomycetes</taxon>
        <taxon>Rhizophydiales</taxon>
        <taxon>Rhizophydiales incertae sedis</taxon>
        <taxon>Polyrhizophydium</taxon>
    </lineage>
</organism>
<dbReference type="InterPro" id="IPR035427">
    <property type="entry name" value="Tim10-like_dom_sf"/>
</dbReference>
<evidence type="ECO:0000313" key="8">
    <source>
        <dbReference type="Proteomes" id="UP001527925"/>
    </source>
</evidence>
<dbReference type="Pfam" id="PF02953">
    <property type="entry name" value="zf-Tim10_DDP"/>
    <property type="match status" value="1"/>
</dbReference>
<dbReference type="Gene3D" id="1.10.287.810">
    <property type="entry name" value="Mitochondrial import inner membrane translocase subunit tim13 like domains"/>
    <property type="match status" value="1"/>
</dbReference>
<evidence type="ECO:0000256" key="3">
    <source>
        <dbReference type="ARBA" id="ARBA00022927"/>
    </source>
</evidence>
<evidence type="ECO:0000256" key="1">
    <source>
        <dbReference type="ARBA" id="ARBA00006720"/>
    </source>
</evidence>
<keyword evidence="8" id="KW-1185">Reference proteome</keyword>
<comment type="subcellular location">
    <subcellularLocation>
        <location evidence="5">Mitochondrion inner membrane</location>
        <topology evidence="5">Peripheral membrane protein</topology>
        <orientation evidence="5">Intermembrane side</orientation>
    </subcellularLocation>
</comment>
<keyword evidence="4 5" id="KW-0811">Translocation</keyword>
<sequence length="84" mass="9530">MTEKLDINAVKQAVRNQIVLQNFQTLLSNMVPKCFEKCVIKPGTKLDWSEESCLVRCAERYNDALSTVSATYIGRMKRESGQDS</sequence>
<keyword evidence="5" id="KW-0496">Mitochondrion</keyword>
<comment type="caution">
    <text evidence="7">The sequence shown here is derived from an EMBL/GenBank/DDBJ whole genome shotgun (WGS) entry which is preliminary data.</text>
</comment>